<dbReference type="STRING" id="314230.DSM3645_04345"/>
<name>A4A2U9_9BACT</name>
<evidence type="ECO:0000256" key="1">
    <source>
        <dbReference type="SAM" id="SignalP"/>
    </source>
</evidence>
<sequence>MSRLPLLGLLLAIGLLPSLSIVHAEEAATVRAITPGKVIIPTEKMRRIWGELVSVDLATRTGTFRAEGEDAIYRFAVMPYAEMLHHATNGELSDFQIGERAIFRLHVNEQGEWYWLTYIQDEMNMLRGHKEYYIVESLDPENGRIGFTWAKADKSFVRQEGLFLDTDKETKFWKAGKPAAFADIKLGDKLRAKTHGIGKGQSRVAWHVFLDDESLEAFRDKQVAVHSQRMAKEGLPGYVDRVEGAALELMLFREGSELAETLLTGKKKAKSAPVTVQVAPTDPSLEPSADAISATVVSCEKAGGLYKLVLQTTADTSKFQVTQVARVWVNE</sequence>
<comment type="caution">
    <text evidence="2">The sequence shown here is derived from an EMBL/GenBank/DDBJ whole genome shotgun (WGS) entry which is preliminary data.</text>
</comment>
<dbReference type="eggNOG" id="ENOG5033SMA">
    <property type="taxonomic scope" value="Bacteria"/>
</dbReference>
<organism evidence="2 3">
    <name type="scientific">Blastopirellula marina DSM 3645</name>
    <dbReference type="NCBI Taxonomy" id="314230"/>
    <lineage>
        <taxon>Bacteria</taxon>
        <taxon>Pseudomonadati</taxon>
        <taxon>Planctomycetota</taxon>
        <taxon>Planctomycetia</taxon>
        <taxon>Pirellulales</taxon>
        <taxon>Pirellulaceae</taxon>
        <taxon>Blastopirellula</taxon>
    </lineage>
</organism>
<evidence type="ECO:0000313" key="3">
    <source>
        <dbReference type="Proteomes" id="UP000004358"/>
    </source>
</evidence>
<proteinExistence type="predicted"/>
<dbReference type="RefSeq" id="WP_002654463.1">
    <property type="nucleotide sequence ID" value="NZ_CH672377.1"/>
</dbReference>
<gene>
    <name evidence="2" type="ORF">DSM3645_04345</name>
</gene>
<feature type="chain" id="PRO_5002664052" evidence="1">
    <location>
        <begin position="25"/>
        <end position="331"/>
    </location>
</feature>
<dbReference type="OrthoDB" id="259443at2"/>
<dbReference type="EMBL" id="AANZ01000052">
    <property type="protein sequence ID" value="EAQ76900.1"/>
    <property type="molecule type" value="Genomic_DNA"/>
</dbReference>
<evidence type="ECO:0000313" key="2">
    <source>
        <dbReference type="EMBL" id="EAQ76900.1"/>
    </source>
</evidence>
<dbReference type="HOGENOM" id="CLU_838543_0_0_0"/>
<feature type="signal peptide" evidence="1">
    <location>
        <begin position="1"/>
        <end position="24"/>
    </location>
</feature>
<protein>
    <submittedName>
        <fullName evidence="2">Uncharacterized protein</fullName>
    </submittedName>
</protein>
<dbReference type="AlphaFoldDB" id="A4A2U9"/>
<dbReference type="Proteomes" id="UP000004358">
    <property type="component" value="Unassembled WGS sequence"/>
</dbReference>
<accession>A4A2U9</accession>
<reference evidence="2 3" key="1">
    <citation type="submission" date="2006-02" db="EMBL/GenBank/DDBJ databases">
        <authorList>
            <person name="Amann R."/>
            <person name="Ferriera S."/>
            <person name="Johnson J."/>
            <person name="Kravitz S."/>
            <person name="Halpern A."/>
            <person name="Remington K."/>
            <person name="Beeson K."/>
            <person name="Tran B."/>
            <person name="Rogers Y.-H."/>
            <person name="Friedman R."/>
            <person name="Venter J.C."/>
        </authorList>
    </citation>
    <scope>NUCLEOTIDE SEQUENCE [LARGE SCALE GENOMIC DNA]</scope>
    <source>
        <strain evidence="2 3">DSM 3645</strain>
    </source>
</reference>
<keyword evidence="1" id="KW-0732">Signal</keyword>